<accession>A0AA39GSG9</accession>
<feature type="domain" description="HpcH/HpaI aldolase/citrate lyase" evidence="4">
    <location>
        <begin position="19"/>
        <end position="214"/>
    </location>
</feature>
<evidence type="ECO:0000313" key="5">
    <source>
        <dbReference type="EMBL" id="KAK0392306.1"/>
    </source>
</evidence>
<comment type="similarity">
    <text evidence="1">Belongs to the HpcH/HpaI aldolase family.</text>
</comment>
<dbReference type="AlphaFoldDB" id="A0AA39GSG9"/>
<dbReference type="InterPro" id="IPR005000">
    <property type="entry name" value="Aldolase/citrate-lyase_domain"/>
</dbReference>
<dbReference type="InterPro" id="IPR050251">
    <property type="entry name" value="HpcH-HpaI_aldolase"/>
</dbReference>
<gene>
    <name evidence="5" type="ORF">NLU13_1802</name>
</gene>
<keyword evidence="6" id="KW-1185">Reference proteome</keyword>
<name>A0AA39GSG9_SARSR</name>
<sequence>MSQAVAIKTTAASEVVLLARAAGYDSIFVDLEHSTLAIHDASSLCTTALLAGVTPFVRVPHNCGSGFVQRVLDGGAVGVVYPHVNTEAEAREAVTVTKFPPSGTRSLTAALPHFLYERVDAKEVVSQINETGSTVFAMIETSEAVRNAHAIASVPGVDVLLLGANDLSLELGILGEWENPDFQDVLRAVSEACRANGKIFGISGIYTKPDIVQATVRDLGARYILGHSDMGLLSMAMNKNAEMLRELQP</sequence>
<dbReference type="InterPro" id="IPR015813">
    <property type="entry name" value="Pyrv/PenolPyrv_kinase-like_dom"/>
</dbReference>
<dbReference type="GO" id="GO:0046872">
    <property type="term" value="F:metal ion binding"/>
    <property type="evidence" value="ECO:0007669"/>
    <property type="project" value="UniProtKB-KW"/>
</dbReference>
<dbReference type="Gene3D" id="3.20.20.60">
    <property type="entry name" value="Phosphoenolpyruvate-binding domains"/>
    <property type="match status" value="1"/>
</dbReference>
<proteinExistence type="inferred from homology"/>
<reference evidence="5" key="1">
    <citation type="submission" date="2022-10" db="EMBL/GenBank/DDBJ databases">
        <title>Determination and structural analysis of whole genome sequence of Sarocladium strictum F4-1.</title>
        <authorList>
            <person name="Hu L."/>
            <person name="Jiang Y."/>
        </authorList>
    </citation>
    <scope>NUCLEOTIDE SEQUENCE</scope>
    <source>
        <strain evidence="5">F4-1</strain>
    </source>
</reference>
<evidence type="ECO:0000256" key="2">
    <source>
        <dbReference type="ARBA" id="ARBA00022723"/>
    </source>
</evidence>
<dbReference type="GO" id="GO:0005737">
    <property type="term" value="C:cytoplasm"/>
    <property type="evidence" value="ECO:0007669"/>
    <property type="project" value="TreeGrafter"/>
</dbReference>
<evidence type="ECO:0000256" key="3">
    <source>
        <dbReference type="ARBA" id="ARBA00023239"/>
    </source>
</evidence>
<dbReference type="EMBL" id="JAPDFR010000001">
    <property type="protein sequence ID" value="KAK0392306.1"/>
    <property type="molecule type" value="Genomic_DNA"/>
</dbReference>
<evidence type="ECO:0000313" key="6">
    <source>
        <dbReference type="Proteomes" id="UP001175261"/>
    </source>
</evidence>
<keyword evidence="2" id="KW-0479">Metal-binding</keyword>
<protein>
    <recommendedName>
        <fullName evidence="4">HpcH/HpaI aldolase/citrate lyase domain-containing protein</fullName>
    </recommendedName>
</protein>
<dbReference type="SUPFAM" id="SSF51621">
    <property type="entry name" value="Phosphoenolpyruvate/pyruvate domain"/>
    <property type="match status" value="1"/>
</dbReference>
<dbReference type="GO" id="GO:0016832">
    <property type="term" value="F:aldehyde-lyase activity"/>
    <property type="evidence" value="ECO:0007669"/>
    <property type="project" value="TreeGrafter"/>
</dbReference>
<organism evidence="5 6">
    <name type="scientific">Sarocladium strictum</name>
    <name type="common">Black bundle disease fungus</name>
    <name type="synonym">Acremonium strictum</name>
    <dbReference type="NCBI Taxonomy" id="5046"/>
    <lineage>
        <taxon>Eukaryota</taxon>
        <taxon>Fungi</taxon>
        <taxon>Dikarya</taxon>
        <taxon>Ascomycota</taxon>
        <taxon>Pezizomycotina</taxon>
        <taxon>Sordariomycetes</taxon>
        <taxon>Hypocreomycetidae</taxon>
        <taxon>Hypocreales</taxon>
        <taxon>Sarocladiaceae</taxon>
        <taxon>Sarocladium</taxon>
    </lineage>
</organism>
<evidence type="ECO:0000259" key="4">
    <source>
        <dbReference type="Pfam" id="PF03328"/>
    </source>
</evidence>
<dbReference type="Proteomes" id="UP001175261">
    <property type="component" value="Unassembled WGS sequence"/>
</dbReference>
<dbReference type="Pfam" id="PF03328">
    <property type="entry name" value="HpcH_HpaI"/>
    <property type="match status" value="1"/>
</dbReference>
<evidence type="ECO:0000256" key="1">
    <source>
        <dbReference type="ARBA" id="ARBA00005568"/>
    </source>
</evidence>
<comment type="caution">
    <text evidence="5">The sequence shown here is derived from an EMBL/GenBank/DDBJ whole genome shotgun (WGS) entry which is preliminary data.</text>
</comment>
<dbReference type="InterPro" id="IPR040442">
    <property type="entry name" value="Pyrv_kinase-like_dom_sf"/>
</dbReference>
<keyword evidence="3" id="KW-0456">Lyase</keyword>
<dbReference type="PANTHER" id="PTHR30502">
    <property type="entry name" value="2-KETO-3-DEOXY-L-RHAMNONATE ALDOLASE"/>
    <property type="match status" value="1"/>
</dbReference>
<dbReference type="PANTHER" id="PTHR30502:SF0">
    <property type="entry name" value="PHOSPHOENOLPYRUVATE CARBOXYLASE FAMILY PROTEIN"/>
    <property type="match status" value="1"/>
</dbReference>